<evidence type="ECO:0000313" key="2">
    <source>
        <dbReference type="WBParaSite" id="ALUE_0000475401-mRNA-1"/>
    </source>
</evidence>
<proteinExistence type="predicted"/>
<keyword evidence="1" id="KW-1185">Reference proteome</keyword>
<reference evidence="2" key="1">
    <citation type="submission" date="2017-02" db="UniProtKB">
        <authorList>
            <consortium name="WormBaseParasite"/>
        </authorList>
    </citation>
    <scope>IDENTIFICATION</scope>
</reference>
<dbReference type="WBParaSite" id="ALUE_0000475401-mRNA-1">
    <property type="protein sequence ID" value="ALUE_0000475401-mRNA-1"/>
    <property type="gene ID" value="ALUE_0000475401"/>
</dbReference>
<evidence type="ECO:0000313" key="1">
    <source>
        <dbReference type="Proteomes" id="UP000036681"/>
    </source>
</evidence>
<dbReference type="AlphaFoldDB" id="A0A0M3HR76"/>
<dbReference type="Proteomes" id="UP000036681">
    <property type="component" value="Unplaced"/>
</dbReference>
<name>A0A0M3HR76_ASCLU</name>
<accession>A0A0M3HR76</accession>
<sequence length="46" mass="5611">MHKFFFYRADLHSSRVSIRSRPNNVGAHYKYALLTLKMHPHWVLQR</sequence>
<protein>
    <submittedName>
        <fullName evidence="2">Uncharacterized protein</fullName>
    </submittedName>
</protein>
<organism evidence="1 2">
    <name type="scientific">Ascaris lumbricoides</name>
    <name type="common">Giant roundworm</name>
    <dbReference type="NCBI Taxonomy" id="6252"/>
    <lineage>
        <taxon>Eukaryota</taxon>
        <taxon>Metazoa</taxon>
        <taxon>Ecdysozoa</taxon>
        <taxon>Nematoda</taxon>
        <taxon>Chromadorea</taxon>
        <taxon>Rhabditida</taxon>
        <taxon>Spirurina</taxon>
        <taxon>Ascaridomorpha</taxon>
        <taxon>Ascaridoidea</taxon>
        <taxon>Ascarididae</taxon>
        <taxon>Ascaris</taxon>
    </lineage>
</organism>